<keyword evidence="1" id="KW-0812">Transmembrane</keyword>
<keyword evidence="3" id="KW-1185">Reference proteome</keyword>
<dbReference type="Proteomes" id="UP000230407">
    <property type="component" value="Unassembled WGS sequence"/>
</dbReference>
<dbReference type="EMBL" id="PGGW01000069">
    <property type="protein sequence ID" value="PJE94426.1"/>
    <property type="molecule type" value="Genomic_DNA"/>
</dbReference>
<keyword evidence="1" id="KW-0472">Membrane</keyword>
<proteinExistence type="predicted"/>
<sequence length="265" mass="28372">MSVYYSAIADLPLWATALIILGGLPVLAVTLQALTRRVLPPARAKDHNDVAGFLVAVIGVVYAVTAGFTIADQWDNYAEARQDVTEEAYAVASVAEGAAVAGTGERREITAAAVAYGRAVVAWWPDAPGEAGDTVREDRAMERLHAAVRSVRPDSEAERAYVSEATGQLMRVSVLRGHRHNEAGTAHLEAPMWVAVVVVSAVTLLFSLLFGLERPWLHYVMVAGVALVVAVNLFLVLLLEYPLVGTLAVTSESFRELAREPASGI</sequence>
<keyword evidence="1" id="KW-1133">Transmembrane helix</keyword>
<name>A0A2M8LR60_9ACTN</name>
<comment type="caution">
    <text evidence="2">The sequence shown here is derived from an EMBL/GenBank/DDBJ whole genome shotgun (WGS) entry which is preliminary data.</text>
</comment>
<feature type="transmembrane region" description="Helical" evidence="1">
    <location>
        <begin position="12"/>
        <end position="31"/>
    </location>
</feature>
<feature type="transmembrane region" description="Helical" evidence="1">
    <location>
        <begin position="192"/>
        <end position="212"/>
    </location>
</feature>
<feature type="transmembrane region" description="Helical" evidence="1">
    <location>
        <begin position="219"/>
        <end position="239"/>
    </location>
</feature>
<organism evidence="2 3">
    <name type="scientific">Streptomyces carminius</name>
    <dbReference type="NCBI Taxonomy" id="2665496"/>
    <lineage>
        <taxon>Bacteria</taxon>
        <taxon>Bacillati</taxon>
        <taxon>Actinomycetota</taxon>
        <taxon>Actinomycetes</taxon>
        <taxon>Kitasatosporales</taxon>
        <taxon>Streptomycetaceae</taxon>
        <taxon>Streptomyces</taxon>
    </lineage>
</organism>
<reference evidence="2 3" key="1">
    <citation type="submission" date="2017-11" db="EMBL/GenBank/DDBJ databases">
        <title>Streptomyces carmine sp. nov., a novel actinomycete isolated from Sophora alopecuroides in Xinjiang, China.</title>
        <authorList>
            <person name="Wang Y."/>
            <person name="Luo X."/>
            <person name="Wan C."/>
            <person name="Zhang L."/>
        </authorList>
    </citation>
    <scope>NUCLEOTIDE SEQUENCE [LARGE SCALE GENOMIC DNA]</scope>
    <source>
        <strain evidence="2 3">TRM SA0054</strain>
    </source>
</reference>
<gene>
    <name evidence="2" type="ORF">CUT44_29795</name>
</gene>
<dbReference type="AlphaFoldDB" id="A0A2M8LR60"/>
<feature type="transmembrane region" description="Helical" evidence="1">
    <location>
        <begin position="51"/>
        <end position="71"/>
    </location>
</feature>
<protein>
    <recommendedName>
        <fullName evidence="4">DUF4239 domain-containing protein</fullName>
    </recommendedName>
</protein>
<accession>A0A2M8LR60</accession>
<evidence type="ECO:0000256" key="1">
    <source>
        <dbReference type="SAM" id="Phobius"/>
    </source>
</evidence>
<evidence type="ECO:0008006" key="4">
    <source>
        <dbReference type="Google" id="ProtNLM"/>
    </source>
</evidence>
<evidence type="ECO:0000313" key="3">
    <source>
        <dbReference type="Proteomes" id="UP000230407"/>
    </source>
</evidence>
<dbReference type="InterPro" id="IPR025333">
    <property type="entry name" value="DUF4239"/>
</dbReference>
<dbReference type="Pfam" id="PF14023">
    <property type="entry name" value="Bestrophin-like"/>
    <property type="match status" value="1"/>
</dbReference>
<evidence type="ECO:0000313" key="2">
    <source>
        <dbReference type="EMBL" id="PJE94426.1"/>
    </source>
</evidence>